<dbReference type="PANTHER" id="PTHR34107">
    <property type="entry name" value="SLL0198 PROTEIN-RELATED"/>
    <property type="match status" value="1"/>
</dbReference>
<keyword evidence="2" id="KW-0378">Hydrolase</keyword>
<dbReference type="EMBL" id="WVIC01000036">
    <property type="protein sequence ID" value="NCJ07926.1"/>
    <property type="molecule type" value="Genomic_DNA"/>
</dbReference>
<name>A0A8K2A8E3_9CYAN</name>
<dbReference type="CDD" id="cd06260">
    <property type="entry name" value="DUF820-like"/>
    <property type="match status" value="1"/>
</dbReference>
<protein>
    <submittedName>
        <fullName evidence="2">Uma2 family endonuclease</fullName>
    </submittedName>
</protein>
<accession>A0A8K2A8E3</accession>
<dbReference type="Gene3D" id="3.90.1570.10">
    <property type="entry name" value="tt1808, chain A"/>
    <property type="match status" value="1"/>
</dbReference>
<dbReference type="Proteomes" id="UP000607397">
    <property type="component" value="Unassembled WGS sequence"/>
</dbReference>
<feature type="domain" description="Putative restriction endonuclease" evidence="1">
    <location>
        <begin position="17"/>
        <end position="185"/>
    </location>
</feature>
<proteinExistence type="predicted"/>
<reference evidence="2" key="1">
    <citation type="submission" date="2019-12" db="EMBL/GenBank/DDBJ databases">
        <title>High-Quality draft genome sequences of three cyanobacteria isolated from the limestone walls of the Old Cathedral of Coimbra.</title>
        <authorList>
            <person name="Tiago I."/>
            <person name="Soares F."/>
            <person name="Portugal A."/>
        </authorList>
    </citation>
    <scope>NUCLEOTIDE SEQUENCE [LARGE SCALE GENOMIC DNA]</scope>
    <source>
        <strain evidence="2">C</strain>
    </source>
</reference>
<comment type="caution">
    <text evidence="2">The sequence shown here is derived from an EMBL/GenBank/DDBJ whole genome shotgun (WGS) entry which is preliminary data.</text>
</comment>
<keyword evidence="2" id="KW-0540">Nuclease</keyword>
<evidence type="ECO:0000313" key="2">
    <source>
        <dbReference type="EMBL" id="NCJ07926.1"/>
    </source>
</evidence>
<keyword evidence="3" id="KW-1185">Reference proteome</keyword>
<dbReference type="SUPFAM" id="SSF52980">
    <property type="entry name" value="Restriction endonuclease-like"/>
    <property type="match status" value="1"/>
</dbReference>
<dbReference type="PANTHER" id="PTHR34107:SF6">
    <property type="entry name" value="SLR0981 PROTEIN"/>
    <property type="match status" value="1"/>
</dbReference>
<gene>
    <name evidence="2" type="ORF">GS597_15705</name>
</gene>
<dbReference type="InterPro" id="IPR012296">
    <property type="entry name" value="Nuclease_put_TT1808"/>
</dbReference>
<dbReference type="GO" id="GO:0004519">
    <property type="term" value="F:endonuclease activity"/>
    <property type="evidence" value="ECO:0007669"/>
    <property type="project" value="UniProtKB-KW"/>
</dbReference>
<dbReference type="RefSeq" id="WP_161826404.1">
    <property type="nucleotide sequence ID" value="NZ_WVIC01000036.1"/>
</dbReference>
<dbReference type="InterPro" id="IPR011335">
    <property type="entry name" value="Restrct_endonuc-II-like"/>
</dbReference>
<evidence type="ECO:0000259" key="1">
    <source>
        <dbReference type="Pfam" id="PF05685"/>
    </source>
</evidence>
<dbReference type="InterPro" id="IPR008538">
    <property type="entry name" value="Uma2"/>
</dbReference>
<keyword evidence="2" id="KW-0255">Endonuclease</keyword>
<evidence type="ECO:0000313" key="3">
    <source>
        <dbReference type="Proteomes" id="UP000607397"/>
    </source>
</evidence>
<sequence length="192" mass="21507">MTAFTIDFSSITTLSGEQFDRLCADNPEIKFERTPAGELVIMSPTGGETGKDNAELSSDFVIWNRGTKLGVVFDSSTCFRLPNGGDRSPDVAWVEQSRWDALTPDQRRKFPPLCPDFVLELLSPSDNLHTTQLKMQEYLGSGIRLGWLINPEDQQVEIYRPGQPVEVLQAPSSLSEESVLPGFTLLLDWLWK</sequence>
<dbReference type="Pfam" id="PF05685">
    <property type="entry name" value="Uma2"/>
    <property type="match status" value="1"/>
</dbReference>
<organism evidence="2 3">
    <name type="scientific">Petrachloros mirabilis ULC683</name>
    <dbReference type="NCBI Taxonomy" id="2781853"/>
    <lineage>
        <taxon>Bacteria</taxon>
        <taxon>Bacillati</taxon>
        <taxon>Cyanobacteriota</taxon>
        <taxon>Cyanophyceae</taxon>
        <taxon>Synechococcales</taxon>
        <taxon>Petrachlorosaceae</taxon>
        <taxon>Petrachloros</taxon>
        <taxon>Petrachloros mirabilis</taxon>
    </lineage>
</organism>
<dbReference type="AlphaFoldDB" id="A0A8K2A8E3"/>